<keyword evidence="2" id="KW-0812">Transmembrane</keyword>
<keyword evidence="2" id="KW-1133">Transmembrane helix</keyword>
<dbReference type="EMBL" id="CP064942">
    <property type="protein sequence ID" value="QPH53035.1"/>
    <property type="molecule type" value="Genomic_DNA"/>
</dbReference>
<feature type="region of interest" description="Disordered" evidence="1">
    <location>
        <begin position="34"/>
        <end position="56"/>
    </location>
</feature>
<evidence type="ECO:0000256" key="2">
    <source>
        <dbReference type="SAM" id="Phobius"/>
    </source>
</evidence>
<evidence type="ECO:0000256" key="1">
    <source>
        <dbReference type="SAM" id="MobiDB-lite"/>
    </source>
</evidence>
<feature type="compositionally biased region" description="Polar residues" evidence="1">
    <location>
        <begin position="47"/>
        <end position="56"/>
    </location>
</feature>
<evidence type="ECO:0000313" key="4">
    <source>
        <dbReference type="Proteomes" id="UP000594800"/>
    </source>
</evidence>
<accession>A0A7S9LQD3</accession>
<feature type="transmembrane region" description="Helical" evidence="2">
    <location>
        <begin position="6"/>
        <end position="24"/>
    </location>
</feature>
<organism evidence="3 4">
    <name type="scientific">Pontivivens ytuae</name>
    <dbReference type="NCBI Taxonomy" id="2789856"/>
    <lineage>
        <taxon>Bacteria</taxon>
        <taxon>Pseudomonadati</taxon>
        <taxon>Pseudomonadota</taxon>
        <taxon>Alphaproteobacteria</taxon>
        <taxon>Rhodobacterales</taxon>
        <taxon>Paracoccaceae</taxon>
        <taxon>Pontivivens</taxon>
    </lineage>
</organism>
<proteinExistence type="predicted"/>
<gene>
    <name evidence="3" type="ORF">I0K15_14670</name>
</gene>
<dbReference type="KEGG" id="poz:I0K15_14670"/>
<reference evidence="3 4" key="1">
    <citation type="submission" date="2020-11" db="EMBL/GenBank/DDBJ databases">
        <title>Description of Pontivivens ytuae sp. nov. isolated from deep sea sediment of Mariana Trench.</title>
        <authorList>
            <person name="Wang Z."/>
            <person name="Sun Q.-L."/>
            <person name="Xu X.-D."/>
            <person name="Tang Y.-Z."/>
            <person name="Zhang J."/>
        </authorList>
    </citation>
    <scope>NUCLEOTIDE SEQUENCE [LARGE SCALE GENOMIC DNA]</scope>
    <source>
        <strain evidence="3 4">MT2928</strain>
    </source>
</reference>
<name>A0A7S9LQD3_9RHOB</name>
<protein>
    <submittedName>
        <fullName evidence="3">Uncharacterized protein</fullName>
    </submittedName>
</protein>
<evidence type="ECO:0000313" key="3">
    <source>
        <dbReference type="EMBL" id="QPH53035.1"/>
    </source>
</evidence>
<keyword evidence="4" id="KW-1185">Reference proteome</keyword>
<dbReference type="RefSeq" id="WP_196102246.1">
    <property type="nucleotide sequence ID" value="NZ_CP064942.1"/>
</dbReference>
<keyword evidence="2" id="KW-0472">Membrane</keyword>
<dbReference type="AlphaFoldDB" id="A0A7S9LQD3"/>
<sequence length="56" mass="5708">MDVNVLIPGLALVTLIGFCVLALMGKIAVVERQKDPSAPKSTLAADKSSTAAPADV</sequence>
<dbReference type="Proteomes" id="UP000594800">
    <property type="component" value="Chromosome"/>
</dbReference>